<protein>
    <submittedName>
        <fullName evidence="1">Uncharacterized protein</fullName>
    </submittedName>
</protein>
<proteinExistence type="predicted"/>
<evidence type="ECO:0000313" key="2">
    <source>
        <dbReference type="Proteomes" id="UP001642464"/>
    </source>
</evidence>
<reference evidence="1 2" key="1">
    <citation type="submission" date="2024-02" db="EMBL/GenBank/DDBJ databases">
        <authorList>
            <person name="Chen Y."/>
            <person name="Shah S."/>
            <person name="Dougan E. K."/>
            <person name="Thang M."/>
            <person name="Chan C."/>
        </authorList>
    </citation>
    <scope>NUCLEOTIDE SEQUENCE [LARGE SCALE GENOMIC DNA]</scope>
</reference>
<organism evidence="1 2">
    <name type="scientific">Durusdinium trenchii</name>
    <dbReference type="NCBI Taxonomy" id="1381693"/>
    <lineage>
        <taxon>Eukaryota</taxon>
        <taxon>Sar</taxon>
        <taxon>Alveolata</taxon>
        <taxon>Dinophyceae</taxon>
        <taxon>Suessiales</taxon>
        <taxon>Symbiodiniaceae</taxon>
        <taxon>Durusdinium</taxon>
    </lineage>
</organism>
<dbReference type="EMBL" id="CAXAMM010040404">
    <property type="protein sequence ID" value="CAK9092951.1"/>
    <property type="molecule type" value="Genomic_DNA"/>
</dbReference>
<comment type="caution">
    <text evidence="1">The sequence shown here is derived from an EMBL/GenBank/DDBJ whole genome shotgun (WGS) entry which is preliminary data.</text>
</comment>
<gene>
    <name evidence="1" type="ORF">SCF082_LOCUS43730</name>
</gene>
<sequence length="330" mass="36697">MPFTEESTPVPKSLRCMRDRQRSWVMAGLQHIKAPVVVGTLMALLFSIQGLNWDDPGMHLECFAGKAEVTRAGRPAVALDASYGGPEFDLLTDVGFTNALFFAANLQPGASCVAAPVCSTFVFMSSGSTWRTRSNPYGRTSSQAVRNGTILACRCFILLLIASAKKCWWVMAVMEQPSTSCMEALPCFQHLCKIVSVRKLMMSMADYGGPTEKRTALYSSSDAIDSLPDYKTPRNLKNKEMVRHYIDGQGISRVCGGSDLRGSQAYPRQFGIALSKRRTLHERRHAREARKFLKEARASTRKLDQRPRLNKAWVHGANLDPVMTYLSNCK</sequence>
<dbReference type="Proteomes" id="UP001642464">
    <property type="component" value="Unassembled WGS sequence"/>
</dbReference>
<name>A0ABP0R180_9DINO</name>
<evidence type="ECO:0000313" key="1">
    <source>
        <dbReference type="EMBL" id="CAK9092951.1"/>
    </source>
</evidence>
<keyword evidence="2" id="KW-1185">Reference proteome</keyword>
<accession>A0ABP0R180</accession>